<comment type="subcellular location">
    <subcellularLocation>
        <location evidence="1">Membrane</location>
        <topology evidence="1">Multi-pass membrane protein</topology>
    </subcellularLocation>
</comment>
<keyword evidence="3 6" id="KW-0812">Transmembrane</keyword>
<sequence>MAHPRPWIVIGALLGLLAVALGAFAAHGLEAAGDTRAVELVKTAAHYQAVHAIALVLCGLLALIAGPDSRAARWAGRAGVAFLIGVLLFCGALYGIALAGAPLGMVAPFGGTAFMVGWGLLAVAGLRLPSAPGRDAKGS</sequence>
<dbReference type="Pfam" id="PF04241">
    <property type="entry name" value="DUF423"/>
    <property type="match status" value="1"/>
</dbReference>
<evidence type="ECO:0000256" key="2">
    <source>
        <dbReference type="ARBA" id="ARBA00009694"/>
    </source>
</evidence>
<gene>
    <name evidence="7" type="ORF">GHC57_00185</name>
</gene>
<dbReference type="AlphaFoldDB" id="A0A7X2D1Q1"/>
<comment type="caution">
    <text evidence="7">The sequence shown here is derived from an EMBL/GenBank/DDBJ whole genome shotgun (WGS) entry which is preliminary data.</text>
</comment>
<dbReference type="RefSeq" id="WP_153339907.1">
    <property type="nucleotide sequence ID" value="NZ_WIVE01000001.1"/>
</dbReference>
<evidence type="ECO:0000256" key="4">
    <source>
        <dbReference type="ARBA" id="ARBA00022989"/>
    </source>
</evidence>
<reference evidence="7 8" key="1">
    <citation type="submission" date="2019-10" db="EMBL/GenBank/DDBJ databases">
        <title>Draft whole-genome sequence of the purple nonsulfur photosynthetic bacterium Roseospira navarrensis DSM 15114.</title>
        <authorList>
            <person name="Kyndt J.A."/>
            <person name="Meyer T.E."/>
        </authorList>
    </citation>
    <scope>NUCLEOTIDE SEQUENCE [LARGE SCALE GENOMIC DNA]</scope>
    <source>
        <strain evidence="7 8">DSM 15114</strain>
    </source>
</reference>
<feature type="transmembrane region" description="Helical" evidence="6">
    <location>
        <begin position="47"/>
        <end position="66"/>
    </location>
</feature>
<evidence type="ECO:0000313" key="8">
    <source>
        <dbReference type="Proteomes" id="UP000434582"/>
    </source>
</evidence>
<evidence type="ECO:0000256" key="5">
    <source>
        <dbReference type="ARBA" id="ARBA00023136"/>
    </source>
</evidence>
<feature type="transmembrane region" description="Helical" evidence="6">
    <location>
        <begin position="105"/>
        <end position="128"/>
    </location>
</feature>
<keyword evidence="4 6" id="KW-1133">Transmembrane helix</keyword>
<feature type="transmembrane region" description="Helical" evidence="6">
    <location>
        <begin position="78"/>
        <end position="99"/>
    </location>
</feature>
<keyword evidence="8" id="KW-1185">Reference proteome</keyword>
<dbReference type="Proteomes" id="UP000434582">
    <property type="component" value="Unassembled WGS sequence"/>
</dbReference>
<dbReference type="PANTHER" id="PTHR43461">
    <property type="entry name" value="TRANSMEMBRANE PROTEIN 256"/>
    <property type="match status" value="1"/>
</dbReference>
<name>A0A7X2D1Q1_9PROT</name>
<dbReference type="OrthoDB" id="9802121at2"/>
<protein>
    <submittedName>
        <fullName evidence="7">DUF423 domain-containing protein</fullName>
    </submittedName>
</protein>
<comment type="similarity">
    <text evidence="2">Belongs to the UPF0382 family.</text>
</comment>
<keyword evidence="5 6" id="KW-0472">Membrane</keyword>
<accession>A0A7X2D1Q1</accession>
<dbReference type="InterPro" id="IPR006696">
    <property type="entry name" value="DUF423"/>
</dbReference>
<dbReference type="PANTHER" id="PTHR43461:SF1">
    <property type="entry name" value="TRANSMEMBRANE PROTEIN 256"/>
    <property type="match status" value="1"/>
</dbReference>
<proteinExistence type="inferred from homology"/>
<dbReference type="EMBL" id="WIVE01000001">
    <property type="protein sequence ID" value="MQX34926.1"/>
    <property type="molecule type" value="Genomic_DNA"/>
</dbReference>
<evidence type="ECO:0000313" key="7">
    <source>
        <dbReference type="EMBL" id="MQX34926.1"/>
    </source>
</evidence>
<dbReference type="GO" id="GO:0005886">
    <property type="term" value="C:plasma membrane"/>
    <property type="evidence" value="ECO:0007669"/>
    <property type="project" value="TreeGrafter"/>
</dbReference>
<organism evidence="7 8">
    <name type="scientific">Roseospira navarrensis</name>
    <dbReference type="NCBI Taxonomy" id="140058"/>
    <lineage>
        <taxon>Bacteria</taxon>
        <taxon>Pseudomonadati</taxon>
        <taxon>Pseudomonadota</taxon>
        <taxon>Alphaproteobacteria</taxon>
        <taxon>Rhodospirillales</taxon>
        <taxon>Rhodospirillaceae</taxon>
        <taxon>Roseospira</taxon>
    </lineage>
</organism>
<evidence type="ECO:0000256" key="6">
    <source>
        <dbReference type="SAM" id="Phobius"/>
    </source>
</evidence>
<evidence type="ECO:0000256" key="1">
    <source>
        <dbReference type="ARBA" id="ARBA00004141"/>
    </source>
</evidence>
<evidence type="ECO:0000256" key="3">
    <source>
        <dbReference type="ARBA" id="ARBA00022692"/>
    </source>
</evidence>